<dbReference type="AlphaFoldDB" id="A0A5N8W5D1"/>
<evidence type="ECO:0000313" key="3">
    <source>
        <dbReference type="Proteomes" id="UP000326979"/>
    </source>
</evidence>
<feature type="region of interest" description="Disordered" evidence="1">
    <location>
        <begin position="75"/>
        <end position="128"/>
    </location>
</feature>
<reference evidence="2 3" key="1">
    <citation type="submission" date="2019-07" db="EMBL/GenBank/DDBJ databases">
        <title>New species of Amycolatopsis and Streptomyces.</title>
        <authorList>
            <person name="Duangmal K."/>
            <person name="Teo W.F.A."/>
            <person name="Lipun K."/>
        </authorList>
    </citation>
    <scope>NUCLEOTIDE SEQUENCE [LARGE SCALE GENOMIC DNA]</scope>
    <source>
        <strain evidence="2 3">TISTR 2346</strain>
    </source>
</reference>
<evidence type="ECO:0000313" key="2">
    <source>
        <dbReference type="EMBL" id="MPY41548.1"/>
    </source>
</evidence>
<accession>A0A5N8W5D1</accession>
<proteinExistence type="predicted"/>
<dbReference type="EMBL" id="VJZE01000102">
    <property type="protein sequence ID" value="MPY41548.1"/>
    <property type="molecule type" value="Genomic_DNA"/>
</dbReference>
<protein>
    <submittedName>
        <fullName evidence="2">Uncharacterized protein</fullName>
    </submittedName>
</protein>
<dbReference type="Proteomes" id="UP000326979">
    <property type="component" value="Unassembled WGS sequence"/>
</dbReference>
<name>A0A5N8W5D1_9ACTN</name>
<evidence type="ECO:0000256" key="1">
    <source>
        <dbReference type="SAM" id="MobiDB-lite"/>
    </source>
</evidence>
<feature type="compositionally biased region" description="Polar residues" evidence="1">
    <location>
        <begin position="108"/>
        <end position="119"/>
    </location>
</feature>
<dbReference type="OrthoDB" id="4327180at2"/>
<keyword evidence="3" id="KW-1185">Reference proteome</keyword>
<gene>
    <name evidence="2" type="ORF">FNH04_16995</name>
</gene>
<feature type="region of interest" description="Disordered" evidence="1">
    <location>
        <begin position="23"/>
        <end position="50"/>
    </location>
</feature>
<sequence>MGRRGTAGRRPAAAEARCLGPVAKVPPRLPQGRGRCPQPRDARHALSRAAASRGTPGCVVGCAVGIARVRPVRGRPSALRSHAPPTLGFRSSGGTPAPPRGTPYGRSTGLSQQALSASVPTLCRAQRQ</sequence>
<organism evidence="2 3">
    <name type="scientific">Streptomyces phyllanthi</name>
    <dbReference type="NCBI Taxonomy" id="1803180"/>
    <lineage>
        <taxon>Bacteria</taxon>
        <taxon>Bacillati</taxon>
        <taxon>Actinomycetota</taxon>
        <taxon>Actinomycetes</taxon>
        <taxon>Kitasatosporales</taxon>
        <taxon>Streptomycetaceae</taxon>
        <taxon>Streptomyces</taxon>
    </lineage>
</organism>
<comment type="caution">
    <text evidence="2">The sequence shown here is derived from an EMBL/GenBank/DDBJ whole genome shotgun (WGS) entry which is preliminary data.</text>
</comment>